<dbReference type="GO" id="GO:0005307">
    <property type="term" value="F:choline:sodium symporter activity"/>
    <property type="evidence" value="ECO:0007669"/>
    <property type="project" value="TreeGrafter"/>
</dbReference>
<reference evidence="16 17" key="2">
    <citation type="submission" date="2019-01" db="EMBL/GenBank/DDBJ databases">
        <title>The decoding of complex shrimp genome reveals the adaptation for benthos swimmer, frequently molting mechanism and breeding impact on genome.</title>
        <authorList>
            <person name="Sun Y."/>
            <person name="Gao Y."/>
            <person name="Yu Y."/>
        </authorList>
    </citation>
    <scope>NUCLEOTIDE SEQUENCE [LARGE SCALE GENOMIC DNA]</scope>
    <source>
        <tissue evidence="16">Muscle</tissue>
    </source>
</reference>
<evidence type="ECO:0000256" key="4">
    <source>
        <dbReference type="ARBA" id="ARBA00022692"/>
    </source>
</evidence>
<feature type="region of interest" description="Disordered" evidence="14">
    <location>
        <begin position="619"/>
        <end position="656"/>
    </location>
</feature>
<keyword evidence="10 15" id="KW-0472">Membrane</keyword>
<dbReference type="Gene3D" id="1.20.1730.10">
    <property type="entry name" value="Sodium/glucose cotransporter"/>
    <property type="match status" value="1"/>
</dbReference>
<evidence type="ECO:0000256" key="1">
    <source>
        <dbReference type="ARBA" id="ARBA00004141"/>
    </source>
</evidence>
<evidence type="ECO:0000256" key="15">
    <source>
        <dbReference type="SAM" id="Phobius"/>
    </source>
</evidence>
<dbReference type="Proteomes" id="UP000283509">
    <property type="component" value="Unassembled WGS sequence"/>
</dbReference>
<dbReference type="InterPro" id="IPR052244">
    <property type="entry name" value="Choline_transporter"/>
</dbReference>
<keyword evidence="3" id="KW-0813">Transport</keyword>
<dbReference type="EMBL" id="QCYY01000939">
    <property type="protein sequence ID" value="ROT81661.1"/>
    <property type="molecule type" value="Genomic_DNA"/>
</dbReference>
<feature type="transmembrane region" description="Helical" evidence="15">
    <location>
        <begin position="475"/>
        <end position="497"/>
    </location>
</feature>
<feature type="transmembrane region" description="Helical" evidence="15">
    <location>
        <begin position="183"/>
        <end position="205"/>
    </location>
</feature>
<dbReference type="PANTHER" id="PTHR45897">
    <property type="entry name" value="HIGH-AFFINITY CHOLINE TRANSPORTER 1"/>
    <property type="match status" value="1"/>
</dbReference>
<feature type="transmembrane region" description="Helical" evidence="15">
    <location>
        <begin position="571"/>
        <end position="592"/>
    </location>
</feature>
<feature type="transmembrane region" description="Helical" evidence="15">
    <location>
        <begin position="429"/>
        <end position="454"/>
    </location>
</feature>
<comment type="subcellular location">
    <subcellularLocation>
        <location evidence="1">Membrane</location>
        <topology evidence="1">Multi-pass membrane protein</topology>
    </subcellularLocation>
</comment>
<protein>
    <submittedName>
        <fullName evidence="16">High-affinity choline transporter</fullName>
    </submittedName>
</protein>
<evidence type="ECO:0000256" key="3">
    <source>
        <dbReference type="ARBA" id="ARBA00022448"/>
    </source>
</evidence>
<evidence type="ECO:0000256" key="13">
    <source>
        <dbReference type="RuleBase" id="RU362091"/>
    </source>
</evidence>
<comment type="similarity">
    <text evidence="2 13">Belongs to the sodium:solute symporter (SSF) (TC 2.A.21) family.</text>
</comment>
<feature type="transmembrane region" description="Helical" evidence="15">
    <location>
        <begin position="503"/>
        <end position="523"/>
    </location>
</feature>
<proteinExistence type="inferred from homology"/>
<dbReference type="PANTHER" id="PTHR45897:SF4">
    <property type="entry name" value="HIGH-AFFINITY CHOLINE TRANSPORTER 1"/>
    <property type="match status" value="1"/>
</dbReference>
<feature type="transmembrane region" description="Helical" evidence="15">
    <location>
        <begin position="265"/>
        <end position="287"/>
    </location>
</feature>
<gene>
    <name evidence="16" type="ORF">C7M84_025181</name>
</gene>
<keyword evidence="6" id="KW-0530">Neurotransmitter biosynthesis</keyword>
<organism evidence="16 17">
    <name type="scientific">Penaeus vannamei</name>
    <name type="common">Whiteleg shrimp</name>
    <name type="synonym">Litopenaeus vannamei</name>
    <dbReference type="NCBI Taxonomy" id="6689"/>
    <lineage>
        <taxon>Eukaryota</taxon>
        <taxon>Metazoa</taxon>
        <taxon>Ecdysozoa</taxon>
        <taxon>Arthropoda</taxon>
        <taxon>Crustacea</taxon>
        <taxon>Multicrustacea</taxon>
        <taxon>Malacostraca</taxon>
        <taxon>Eumalacostraca</taxon>
        <taxon>Eucarida</taxon>
        <taxon>Decapoda</taxon>
        <taxon>Dendrobranchiata</taxon>
        <taxon>Penaeoidea</taxon>
        <taxon>Penaeidae</taxon>
        <taxon>Penaeus</taxon>
    </lineage>
</organism>
<feature type="transmembrane region" description="Helical" evidence="15">
    <location>
        <begin position="369"/>
        <end position="394"/>
    </location>
</feature>
<evidence type="ECO:0000256" key="7">
    <source>
        <dbReference type="ARBA" id="ARBA00022989"/>
    </source>
</evidence>
<accession>A0A423TYX9</accession>
<evidence type="ECO:0000256" key="5">
    <source>
        <dbReference type="ARBA" id="ARBA00022847"/>
    </source>
</evidence>
<evidence type="ECO:0000256" key="9">
    <source>
        <dbReference type="ARBA" id="ARBA00023065"/>
    </source>
</evidence>
<keyword evidence="12" id="KW-0739">Sodium transport</keyword>
<feature type="transmembrane region" description="Helical" evidence="15">
    <location>
        <begin position="334"/>
        <end position="357"/>
    </location>
</feature>
<dbReference type="GO" id="GO:0005886">
    <property type="term" value="C:plasma membrane"/>
    <property type="evidence" value="ECO:0007669"/>
    <property type="project" value="TreeGrafter"/>
</dbReference>
<dbReference type="InterPro" id="IPR038377">
    <property type="entry name" value="Na/Glc_symporter_sf"/>
</dbReference>
<dbReference type="PROSITE" id="PS50283">
    <property type="entry name" value="NA_SOLUT_SYMP_3"/>
    <property type="match status" value="1"/>
</dbReference>
<evidence type="ECO:0000313" key="17">
    <source>
        <dbReference type="Proteomes" id="UP000283509"/>
    </source>
</evidence>
<keyword evidence="5" id="KW-0769">Symport</keyword>
<sequence>MQSTLRAELAWPLSLNERVSEFSRDLLRQLQRLPISLSLGANLPFCVRRRIGSEDMATEGDMLMTAENVTDFLSAGEPGRSINVPGLIAIIIFYLLILGIGLWAAWRKRGTEDSAEEVILQAKSWEPVACAPPPPAAFSQDPKHVHTFPQGRASANLCPFLPPATWVGGGYINGSAEAVFTSGLIWCQAPFGYAISLTLGGLFFARKMRDARYVTMLDPLQNVFGQRWGAMLYLPALAGETLWSAAILSALGSTLAVILDLSNNVSIIVSAAIAVVYTLFGGLYSVAYTDVVQLFCIFIGLWISIPFALMHEAVGSLSLNETDWLGSIDADTPWVWGEWTDFAVLLIFGGIPWQVYFQRVLSARTSKQAQMLSFVGSFGCFFMAVPACIIGAIAKATDWNQTDYTKDITQKDQAKLVLPLVMQYLTPQWVAFFGLGAVSAAVMSSADSSVLSASSMFSNNIYKNVFRQNASDRELVWVMRFTVLVVACISTVIAIKGNSIYELFYLCGDFVYVMLFPQLTLAVHAPNYVNTYGSICGYVLGFILRILGGEKVLGIPAVIKYPFYIDGVQYFPFRTLAMAVTMVTLLLVSWLVRSLHNAGKFPDFLNALSQDTVAVLKRGDEAGPGGIDNPALDASTPSEKKAPPPSYRDSVEMTQF</sequence>
<dbReference type="CDD" id="cd11474">
    <property type="entry name" value="SLC5sbd_CHT"/>
    <property type="match status" value="1"/>
</dbReference>
<feature type="transmembrane region" description="Helical" evidence="15">
    <location>
        <begin position="535"/>
        <end position="559"/>
    </location>
</feature>
<evidence type="ECO:0000256" key="10">
    <source>
        <dbReference type="ARBA" id="ARBA00023136"/>
    </source>
</evidence>
<comment type="caution">
    <text evidence="16">The sequence shown here is derived from an EMBL/GenBank/DDBJ whole genome shotgun (WGS) entry which is preliminary data.</text>
</comment>
<keyword evidence="17" id="KW-1185">Reference proteome</keyword>
<evidence type="ECO:0000256" key="8">
    <source>
        <dbReference type="ARBA" id="ARBA00023053"/>
    </source>
</evidence>
<evidence type="ECO:0000256" key="14">
    <source>
        <dbReference type="SAM" id="MobiDB-lite"/>
    </source>
</evidence>
<dbReference type="Pfam" id="PF00474">
    <property type="entry name" value="SSF"/>
    <property type="match status" value="1"/>
</dbReference>
<evidence type="ECO:0000256" key="12">
    <source>
        <dbReference type="ARBA" id="ARBA00023201"/>
    </source>
</evidence>
<feature type="transmembrane region" description="Helical" evidence="15">
    <location>
        <begin position="87"/>
        <end position="106"/>
    </location>
</feature>
<evidence type="ECO:0000256" key="11">
    <source>
        <dbReference type="ARBA" id="ARBA00023180"/>
    </source>
</evidence>
<dbReference type="AlphaFoldDB" id="A0A423TYX9"/>
<keyword evidence="9" id="KW-0406">Ion transport</keyword>
<feature type="transmembrane region" description="Helical" evidence="15">
    <location>
        <begin position="294"/>
        <end position="314"/>
    </location>
</feature>
<evidence type="ECO:0000256" key="2">
    <source>
        <dbReference type="ARBA" id="ARBA00006434"/>
    </source>
</evidence>
<dbReference type="OrthoDB" id="546820at2759"/>
<evidence type="ECO:0000256" key="6">
    <source>
        <dbReference type="ARBA" id="ARBA00022979"/>
    </source>
</evidence>
<keyword evidence="4 15" id="KW-0812">Transmembrane</keyword>
<keyword evidence="7 15" id="KW-1133">Transmembrane helix</keyword>
<name>A0A423TYX9_PENVA</name>
<keyword evidence="8" id="KW-0915">Sodium</keyword>
<keyword evidence="11" id="KW-0325">Glycoprotein</keyword>
<dbReference type="GO" id="GO:0008292">
    <property type="term" value="P:acetylcholine biosynthetic process"/>
    <property type="evidence" value="ECO:0007669"/>
    <property type="project" value="UniProtKB-ARBA"/>
</dbReference>
<dbReference type="InterPro" id="IPR001734">
    <property type="entry name" value="Na/solute_symporter"/>
</dbReference>
<reference evidence="16 17" key="1">
    <citation type="submission" date="2018-04" db="EMBL/GenBank/DDBJ databases">
        <authorList>
            <person name="Zhang X."/>
            <person name="Yuan J."/>
            <person name="Li F."/>
            <person name="Xiang J."/>
        </authorList>
    </citation>
    <scope>NUCLEOTIDE SEQUENCE [LARGE SCALE GENOMIC DNA]</scope>
    <source>
        <tissue evidence="16">Muscle</tissue>
    </source>
</reference>
<dbReference type="FunFam" id="1.20.1730.10:FF:000008">
    <property type="entry name" value="High affinity choline transporter 1"/>
    <property type="match status" value="1"/>
</dbReference>
<evidence type="ECO:0000313" key="16">
    <source>
        <dbReference type="EMBL" id="ROT81661.1"/>
    </source>
</evidence>